<dbReference type="Proteomes" id="UP000069705">
    <property type="component" value="Unassembled WGS sequence"/>
</dbReference>
<reference evidence="1 2" key="1">
    <citation type="journal article" date="2016" name="Genome Announc.">
        <title>Draft Genome Sequences of Five Rapidly Growing Mycobacterium Species, M. thermoresistibile, M. fortuitum subsp. acetamidolyticum, M. canariasense, M. brisbanense, and M. novocastrense.</title>
        <authorList>
            <person name="Katahira K."/>
            <person name="Ogura Y."/>
            <person name="Gotoh Y."/>
            <person name="Hayashi T."/>
        </authorList>
    </citation>
    <scope>NUCLEOTIDE SEQUENCE [LARGE SCALE GENOMIC DNA]</scope>
    <source>
        <strain evidence="1 2">JCM6368</strain>
    </source>
</reference>
<comment type="caution">
    <text evidence="1">The sequence shown here is derived from an EMBL/GenBank/DDBJ whole genome shotgun (WGS) entry which is preliminary data.</text>
</comment>
<accession>A0A100WSI6</accession>
<reference evidence="2" key="2">
    <citation type="submission" date="2016-02" db="EMBL/GenBank/DDBJ databases">
        <title>Draft genome sequence of five rapidly growing Mycobacterium species.</title>
        <authorList>
            <person name="Katahira K."/>
            <person name="Gotou Y."/>
            <person name="Iida K."/>
            <person name="Ogura Y."/>
            <person name="Hayashi T."/>
        </authorList>
    </citation>
    <scope>NUCLEOTIDE SEQUENCE [LARGE SCALE GENOMIC DNA]</scope>
    <source>
        <strain evidence="2">JCM6368</strain>
    </source>
</reference>
<sequence>MDELETLEQRVGEKWAAAAATRAPQWDLDDDPLDLSNWSTGDPDTAPVMQFPRERWASYPAKRTATLLMCEKLLDHADELTDQLWVLLCAAMVYGGRTRIA</sequence>
<organism evidence="1 2">
    <name type="scientific">Mycolicibacterium fortuitum subsp. acetamidolyticum</name>
    <dbReference type="NCBI Taxonomy" id="144550"/>
    <lineage>
        <taxon>Bacteria</taxon>
        <taxon>Bacillati</taxon>
        <taxon>Actinomycetota</taxon>
        <taxon>Actinomycetes</taxon>
        <taxon>Mycobacteriales</taxon>
        <taxon>Mycobacteriaceae</taxon>
        <taxon>Mycolicibacterium</taxon>
    </lineage>
</organism>
<dbReference type="AlphaFoldDB" id="A0A100WSI6"/>
<name>A0A100WSI6_MYCFO</name>
<proteinExistence type="predicted"/>
<gene>
    <name evidence="1" type="ORF">RMCFA_3607</name>
</gene>
<dbReference type="EMBL" id="BCSZ01000033">
    <property type="protein sequence ID" value="GAT03495.1"/>
    <property type="molecule type" value="Genomic_DNA"/>
</dbReference>
<evidence type="ECO:0000313" key="2">
    <source>
        <dbReference type="Proteomes" id="UP000069705"/>
    </source>
</evidence>
<dbReference type="RefSeq" id="WP_061264176.1">
    <property type="nucleotide sequence ID" value="NZ_BCSZ01000033.1"/>
</dbReference>
<protein>
    <submittedName>
        <fullName evidence="1">Uncharacterized protein</fullName>
    </submittedName>
</protein>
<evidence type="ECO:0000313" key="1">
    <source>
        <dbReference type="EMBL" id="GAT03495.1"/>
    </source>
</evidence>